<protein>
    <recommendedName>
        <fullName evidence="3">Fido domain-containing protein</fullName>
    </recommendedName>
</protein>
<evidence type="ECO:0000256" key="1">
    <source>
        <dbReference type="PIRSR" id="PIRSR640198-1"/>
    </source>
</evidence>
<dbReference type="GO" id="GO:0005524">
    <property type="term" value="F:ATP binding"/>
    <property type="evidence" value="ECO:0007669"/>
    <property type="project" value="UniProtKB-KW"/>
</dbReference>
<feature type="active site" evidence="1">
    <location>
        <position position="665"/>
    </location>
</feature>
<feature type="binding site" evidence="2">
    <location>
        <begin position="669"/>
        <end position="676"/>
    </location>
    <ligand>
        <name>ATP</name>
        <dbReference type="ChEBI" id="CHEBI:30616"/>
    </ligand>
</feature>
<dbReference type="InterPro" id="IPR003812">
    <property type="entry name" value="Fido"/>
</dbReference>
<dbReference type="AlphaFoldDB" id="A0A2P6NFJ4"/>
<feature type="domain" description="Fido" evidence="3">
    <location>
        <begin position="564"/>
        <end position="722"/>
    </location>
</feature>
<evidence type="ECO:0000256" key="2">
    <source>
        <dbReference type="PIRSR" id="PIRSR640198-2"/>
    </source>
</evidence>
<reference evidence="4 5" key="1">
    <citation type="journal article" date="2018" name="Genome Biol. Evol.">
        <title>Multiple Roots of Fruiting Body Formation in Amoebozoa.</title>
        <authorList>
            <person name="Hillmann F."/>
            <person name="Forbes G."/>
            <person name="Novohradska S."/>
            <person name="Ferling I."/>
            <person name="Riege K."/>
            <person name="Groth M."/>
            <person name="Westermann M."/>
            <person name="Marz M."/>
            <person name="Spaller T."/>
            <person name="Winckler T."/>
            <person name="Schaap P."/>
            <person name="Glockner G."/>
        </authorList>
    </citation>
    <scope>NUCLEOTIDE SEQUENCE [LARGE SCALE GENOMIC DNA]</scope>
    <source>
        <strain evidence="4 5">Jena</strain>
    </source>
</reference>
<dbReference type="STRING" id="1890364.A0A2P6NFJ4"/>
<dbReference type="InterPro" id="IPR036597">
    <property type="entry name" value="Fido-like_dom_sf"/>
</dbReference>
<dbReference type="InterPro" id="IPR040198">
    <property type="entry name" value="Fido_containing"/>
</dbReference>
<dbReference type="InParanoid" id="A0A2P6NFJ4"/>
<proteinExistence type="predicted"/>
<keyword evidence="2" id="KW-0547">Nucleotide-binding</keyword>
<dbReference type="SUPFAM" id="SSF140931">
    <property type="entry name" value="Fic-like"/>
    <property type="match status" value="1"/>
</dbReference>
<dbReference type="PANTHER" id="PTHR13504">
    <property type="entry name" value="FIDO DOMAIN-CONTAINING PROTEIN DDB_G0283145"/>
    <property type="match status" value="1"/>
</dbReference>
<dbReference type="Pfam" id="PF02661">
    <property type="entry name" value="Fic"/>
    <property type="match status" value="1"/>
</dbReference>
<keyword evidence="2" id="KW-0067">ATP-binding</keyword>
<dbReference type="OrthoDB" id="439046at2759"/>
<gene>
    <name evidence="4" type="ORF">PROFUN_10059</name>
</gene>
<dbReference type="EMBL" id="MDYQ01000098">
    <property type="protein sequence ID" value="PRP82695.1"/>
    <property type="molecule type" value="Genomic_DNA"/>
</dbReference>
<accession>A0A2P6NFJ4</accession>
<evidence type="ECO:0000259" key="3">
    <source>
        <dbReference type="PROSITE" id="PS51459"/>
    </source>
</evidence>
<dbReference type="Proteomes" id="UP000241769">
    <property type="component" value="Unassembled WGS sequence"/>
</dbReference>
<comment type="caution">
    <text evidence="4">The sequence shown here is derived from an EMBL/GenBank/DDBJ whole genome shotgun (WGS) entry which is preliminary data.</text>
</comment>
<keyword evidence="5" id="KW-1185">Reference proteome</keyword>
<name>A0A2P6NFJ4_9EUKA</name>
<dbReference type="PANTHER" id="PTHR13504:SF38">
    <property type="entry name" value="FIDO DOMAIN-CONTAINING PROTEIN"/>
    <property type="match status" value="1"/>
</dbReference>
<dbReference type="Gene3D" id="1.10.3290.10">
    <property type="entry name" value="Fido-like domain"/>
    <property type="match status" value="1"/>
</dbReference>
<organism evidence="4 5">
    <name type="scientific">Planoprotostelium fungivorum</name>
    <dbReference type="NCBI Taxonomy" id="1890364"/>
    <lineage>
        <taxon>Eukaryota</taxon>
        <taxon>Amoebozoa</taxon>
        <taxon>Evosea</taxon>
        <taxon>Variosea</taxon>
        <taxon>Cavosteliida</taxon>
        <taxon>Cavosteliaceae</taxon>
        <taxon>Planoprotostelium</taxon>
    </lineage>
</organism>
<evidence type="ECO:0000313" key="4">
    <source>
        <dbReference type="EMBL" id="PRP82695.1"/>
    </source>
</evidence>
<sequence>MYVNTLTTNGTLADAIRLLGENKPFGYDRFAALRGSLRPSVDQINALSAILRTAYQASIKIGTDPSALDQTLYPYVVSKDAKRKYEEEMRDAPSAYMPRKPHKNGLLVYHLAVMLNIKDKWFPYIYDLHPYFAPPQPGPIESARSIISTSKVPESLIKAFGTLDFAEDMAKKKQHFLVSIKEDNIGDLYHVFSIRQEFENVLPNRPDDEPLRWSEEYLKDSKTSIILIKRRCKRSSGGNKPDLVANIMKRQKTIMDIGPHIIKFQQQAKDATVLDWAVRFAHWLITSAEANICVMLYDRLQLPQPKLRERKLVKSVEGSPRRPLNPAKVLTMLRFSREIFWLRRNRSIPHLQTPTATILRRNASTHFVTRTIKPVEERVNDFMSTKYGLRNFMVGPSRPPLVHPGDDQSRKKLLNTIYAEYQSIPATEKKKRLDLMLSGRLWRDYFQPFNLTEERKWEATNKDRLAHLDEQKLDSDNDAMQNVKAALSHQSVKMEGYSLSPGDSFAMYDELRKATGDFCDEIDTKLFVQEYHKTHPNLPPDDIMMYINNTLIQEWIFKKLDDPITEKFILDVHKQFHIPQDNGLIWVFKYRMTTAGSTGYLDTIYPYPEEIACNMTLLVEQSASESKTPTEVLRPRRMIKKIVTTPTIHPVLYALKFYLTFLLIHPFHDGNGRTGRLLLFLMLRRQGHLPPCFSQVTREQYIDVITRTKLGDPAPYFNLCINQMLETYEQQNHMDTMSL</sequence>
<dbReference type="PROSITE" id="PS51459">
    <property type="entry name" value="FIDO"/>
    <property type="match status" value="1"/>
</dbReference>
<evidence type="ECO:0000313" key="5">
    <source>
        <dbReference type="Proteomes" id="UP000241769"/>
    </source>
</evidence>